<evidence type="ECO:0000313" key="1">
    <source>
        <dbReference type="EMBL" id="KAI3815954.1"/>
    </source>
</evidence>
<dbReference type="Proteomes" id="UP001056120">
    <property type="component" value="Linkage Group LG05"/>
</dbReference>
<accession>A0ACB9J6N9</accession>
<organism evidence="1 2">
    <name type="scientific">Smallanthus sonchifolius</name>
    <dbReference type="NCBI Taxonomy" id="185202"/>
    <lineage>
        <taxon>Eukaryota</taxon>
        <taxon>Viridiplantae</taxon>
        <taxon>Streptophyta</taxon>
        <taxon>Embryophyta</taxon>
        <taxon>Tracheophyta</taxon>
        <taxon>Spermatophyta</taxon>
        <taxon>Magnoliopsida</taxon>
        <taxon>eudicotyledons</taxon>
        <taxon>Gunneridae</taxon>
        <taxon>Pentapetalae</taxon>
        <taxon>asterids</taxon>
        <taxon>campanulids</taxon>
        <taxon>Asterales</taxon>
        <taxon>Asteraceae</taxon>
        <taxon>Asteroideae</taxon>
        <taxon>Heliantheae alliance</taxon>
        <taxon>Millerieae</taxon>
        <taxon>Smallanthus</taxon>
    </lineage>
</organism>
<sequence length="117" mass="13046">MAIELLETLKEAITANTRLTLNAFFTFIDAGVVVYYVFSVLVGGSSVHHQQQHRPWSFEEDVQLIPPPVQLVDIFEEELKAYDGNNPKKPLLMAIKGQINDVSQSSLSVIHGAADFF</sequence>
<comment type="caution">
    <text evidence="1">The sequence shown here is derived from an EMBL/GenBank/DDBJ whole genome shotgun (WGS) entry which is preliminary data.</text>
</comment>
<keyword evidence="2" id="KW-1185">Reference proteome</keyword>
<gene>
    <name evidence="1" type="ORF">L1987_15638</name>
</gene>
<protein>
    <submittedName>
        <fullName evidence="1">Uncharacterized protein</fullName>
    </submittedName>
</protein>
<evidence type="ECO:0000313" key="2">
    <source>
        <dbReference type="Proteomes" id="UP001056120"/>
    </source>
</evidence>
<reference evidence="1 2" key="2">
    <citation type="journal article" date="2022" name="Mol. Ecol. Resour.">
        <title>The genomes of chicory, endive, great burdock and yacon provide insights into Asteraceae paleo-polyploidization history and plant inulin production.</title>
        <authorList>
            <person name="Fan W."/>
            <person name="Wang S."/>
            <person name="Wang H."/>
            <person name="Wang A."/>
            <person name="Jiang F."/>
            <person name="Liu H."/>
            <person name="Zhao H."/>
            <person name="Xu D."/>
            <person name="Zhang Y."/>
        </authorList>
    </citation>
    <scope>NUCLEOTIDE SEQUENCE [LARGE SCALE GENOMIC DNA]</scope>
    <source>
        <strain evidence="2">cv. Yunnan</strain>
        <tissue evidence="1">Leaves</tissue>
    </source>
</reference>
<dbReference type="EMBL" id="CM042022">
    <property type="protein sequence ID" value="KAI3815954.1"/>
    <property type="molecule type" value="Genomic_DNA"/>
</dbReference>
<proteinExistence type="predicted"/>
<reference evidence="2" key="1">
    <citation type="journal article" date="2022" name="Mol. Ecol. Resour.">
        <title>The genomes of chicory, endive, great burdock and yacon provide insights into Asteraceae palaeo-polyploidization history and plant inulin production.</title>
        <authorList>
            <person name="Fan W."/>
            <person name="Wang S."/>
            <person name="Wang H."/>
            <person name="Wang A."/>
            <person name="Jiang F."/>
            <person name="Liu H."/>
            <person name="Zhao H."/>
            <person name="Xu D."/>
            <person name="Zhang Y."/>
        </authorList>
    </citation>
    <scope>NUCLEOTIDE SEQUENCE [LARGE SCALE GENOMIC DNA]</scope>
    <source>
        <strain evidence="2">cv. Yunnan</strain>
    </source>
</reference>
<name>A0ACB9J6N9_9ASTR</name>